<feature type="domain" description="CCHC-type" evidence="1">
    <location>
        <begin position="61"/>
        <end position="75"/>
    </location>
</feature>
<dbReference type="InterPro" id="IPR001878">
    <property type="entry name" value="Znf_CCHC"/>
</dbReference>
<dbReference type="AlphaFoldDB" id="A0A4Y2RQB8"/>
<dbReference type="OrthoDB" id="2286242at2759"/>
<evidence type="ECO:0000313" key="3">
    <source>
        <dbReference type="Proteomes" id="UP000499080"/>
    </source>
</evidence>
<accession>A0A4Y2RQB8</accession>
<dbReference type="InterPro" id="IPR036875">
    <property type="entry name" value="Znf_CCHC_sf"/>
</dbReference>
<dbReference type="GO" id="GO:0003676">
    <property type="term" value="F:nucleic acid binding"/>
    <property type="evidence" value="ECO:0007669"/>
    <property type="project" value="InterPro"/>
</dbReference>
<name>A0A4Y2RQB8_ARAVE</name>
<organism evidence="2 3">
    <name type="scientific">Araneus ventricosus</name>
    <name type="common">Orbweaver spider</name>
    <name type="synonym">Epeira ventricosa</name>
    <dbReference type="NCBI Taxonomy" id="182803"/>
    <lineage>
        <taxon>Eukaryota</taxon>
        <taxon>Metazoa</taxon>
        <taxon>Ecdysozoa</taxon>
        <taxon>Arthropoda</taxon>
        <taxon>Chelicerata</taxon>
        <taxon>Arachnida</taxon>
        <taxon>Araneae</taxon>
        <taxon>Araneomorphae</taxon>
        <taxon>Entelegynae</taxon>
        <taxon>Araneoidea</taxon>
        <taxon>Araneidae</taxon>
        <taxon>Araneus</taxon>
    </lineage>
</organism>
<evidence type="ECO:0000259" key="1">
    <source>
        <dbReference type="Pfam" id="PF00098"/>
    </source>
</evidence>
<dbReference type="EMBL" id="BGPR01017724">
    <property type="protein sequence ID" value="GBN77095.1"/>
    <property type="molecule type" value="Genomic_DNA"/>
</dbReference>
<proteinExistence type="predicted"/>
<keyword evidence="3" id="KW-1185">Reference proteome</keyword>
<dbReference type="GO" id="GO:0008270">
    <property type="term" value="F:zinc ion binding"/>
    <property type="evidence" value="ECO:0007669"/>
    <property type="project" value="InterPro"/>
</dbReference>
<dbReference type="SUPFAM" id="SSF57756">
    <property type="entry name" value="Retrovirus zinc finger-like domains"/>
    <property type="match status" value="1"/>
</dbReference>
<dbReference type="Proteomes" id="UP000499080">
    <property type="component" value="Unassembled WGS sequence"/>
</dbReference>
<evidence type="ECO:0000313" key="2">
    <source>
        <dbReference type="EMBL" id="GBN77095.1"/>
    </source>
</evidence>
<protein>
    <recommendedName>
        <fullName evidence="1">CCHC-type domain-containing protein</fullName>
    </recommendedName>
</protein>
<comment type="caution">
    <text evidence="2">The sequence shown here is derived from an EMBL/GenBank/DDBJ whole genome shotgun (WGS) entry which is preliminary data.</text>
</comment>
<sequence>MKNLKCKYEAFEDRNKMKDAYKKKNKKFMEQQKPPKYQCKCKYCCGKQVFDRNKCPAFNKVCRNCGKMNHWAKACENLSKGVKELHEESTDTDEESKSPYHNVANFYNHIFYK</sequence>
<dbReference type="Pfam" id="PF00098">
    <property type="entry name" value="zf-CCHC"/>
    <property type="match status" value="1"/>
</dbReference>
<reference evidence="2 3" key="1">
    <citation type="journal article" date="2019" name="Sci. Rep.">
        <title>Orb-weaving spider Araneus ventricosus genome elucidates the spidroin gene catalogue.</title>
        <authorList>
            <person name="Kono N."/>
            <person name="Nakamura H."/>
            <person name="Ohtoshi R."/>
            <person name="Moran D.A.P."/>
            <person name="Shinohara A."/>
            <person name="Yoshida Y."/>
            <person name="Fujiwara M."/>
            <person name="Mori M."/>
            <person name="Tomita M."/>
            <person name="Arakawa K."/>
        </authorList>
    </citation>
    <scope>NUCLEOTIDE SEQUENCE [LARGE SCALE GENOMIC DNA]</scope>
</reference>
<gene>
    <name evidence="2" type="ORF">AVEN_101509_1</name>
</gene>